<dbReference type="KEGG" id="mlr:MELLADRAFT_41779"/>
<keyword evidence="4 9" id="KW-0812">Transmembrane</keyword>
<feature type="transmembrane region" description="Helical" evidence="9">
    <location>
        <begin position="351"/>
        <end position="369"/>
    </location>
</feature>
<dbReference type="Proteomes" id="UP000001072">
    <property type="component" value="Unassembled WGS sequence"/>
</dbReference>
<accession>F4R5M2</accession>
<evidence type="ECO:0000313" key="10">
    <source>
        <dbReference type="EMBL" id="EGG12072.1"/>
    </source>
</evidence>
<keyword evidence="3 10" id="KW-0808">Transferase</keyword>
<dbReference type="eggNOG" id="ENOG502QTJK">
    <property type="taxonomic scope" value="Eukaryota"/>
</dbReference>
<sequence length="676" mass="77054">MLYLTSDQLPVFIPLGLIGCYRYLWYIIRILASICYQPIPIPDDPTYLAEEDVTIIVPTIDADDSFADAARSWLANNPREIIIVTETSVAAALEKLAIENPKKGRIRVITVPKANKRLQMAAGIQETRTDIIVFADDDALWPKTLLASVLACFEDQSIGGVGTSQVVKPCNPSGKLTVWETLAAFRLTIRNIEISASTHIDGGIPCLSGRTAAYRTMILKDPKFLDGFTHDFWKGKYHLNSGDDKFLTRWMVSHGWKTYAQCCKEAELQSTMKPDWRFLKQVLRWTRNTWRSDLRSMFMERHIWWIHPYVAFTMVDKVINPFTLLAGPCLVLYLMIRSSAGNAPNGFHLPAWNIIFSYIAWLLITRTLKLLPHLYKRPQDIIYIPVWLLFGYYFAVMKLYALMTLHVTGWGTREGIDDPTAATAAAEMQQKEKENIHHSQQQQEPGLSEIGVEERIRYNHYLEEDQRVYHHDDYQGDYRVGSHDGDYRVGSHDGDYRVGSHAGDYRVGSHAGQRGLSHDAHRVGRHQGFQSEEDEIVDRYYESTSRMENDPSNQSGQEGSRVTRNQENYQSHSQQPQQQPTLKLISTYKAPLHNPFSPPQPIHQSTANATTTMEIKPELDLLPETSNHPSSSSSSSNHLNRHHETSFLGTGSGLPTEPVVEISITSPDLRRRRYYY</sequence>
<dbReference type="InParanoid" id="F4R5M2"/>
<evidence type="ECO:0000313" key="11">
    <source>
        <dbReference type="Proteomes" id="UP000001072"/>
    </source>
</evidence>
<gene>
    <name evidence="10" type="ORF">MELLADRAFT_41779</name>
</gene>
<dbReference type="Pfam" id="PF13641">
    <property type="entry name" value="Glyco_tranf_2_3"/>
    <property type="match status" value="1"/>
</dbReference>
<dbReference type="CDD" id="cd06434">
    <property type="entry name" value="GT2_HAS"/>
    <property type="match status" value="1"/>
</dbReference>
<reference evidence="11" key="1">
    <citation type="journal article" date="2011" name="Proc. Natl. Acad. Sci. U.S.A.">
        <title>Obligate biotrophy features unraveled by the genomic analysis of rust fungi.</title>
        <authorList>
            <person name="Duplessis S."/>
            <person name="Cuomo C.A."/>
            <person name="Lin Y.-C."/>
            <person name="Aerts A."/>
            <person name="Tisserant E."/>
            <person name="Veneault-Fourrey C."/>
            <person name="Joly D.L."/>
            <person name="Hacquard S."/>
            <person name="Amselem J."/>
            <person name="Cantarel B.L."/>
            <person name="Chiu R."/>
            <person name="Coutinho P.M."/>
            <person name="Feau N."/>
            <person name="Field M."/>
            <person name="Frey P."/>
            <person name="Gelhaye E."/>
            <person name="Goldberg J."/>
            <person name="Grabherr M.G."/>
            <person name="Kodira C.D."/>
            <person name="Kohler A."/>
            <person name="Kuees U."/>
            <person name="Lindquist E.A."/>
            <person name="Lucas S.M."/>
            <person name="Mago R."/>
            <person name="Mauceli E."/>
            <person name="Morin E."/>
            <person name="Murat C."/>
            <person name="Pangilinan J.L."/>
            <person name="Park R."/>
            <person name="Pearson M."/>
            <person name="Quesneville H."/>
            <person name="Rouhier N."/>
            <person name="Sakthikumar S."/>
            <person name="Salamov A.A."/>
            <person name="Schmutz J."/>
            <person name="Selles B."/>
            <person name="Shapiro H."/>
            <person name="Tanguay P."/>
            <person name="Tuskan G.A."/>
            <person name="Henrissat B."/>
            <person name="Van de Peer Y."/>
            <person name="Rouze P."/>
            <person name="Ellis J.G."/>
            <person name="Dodds P.N."/>
            <person name="Schein J.E."/>
            <person name="Zhong S."/>
            <person name="Hamelin R.C."/>
            <person name="Grigoriev I.V."/>
            <person name="Szabo L.J."/>
            <person name="Martin F."/>
        </authorList>
    </citation>
    <scope>NUCLEOTIDE SEQUENCE [LARGE SCALE GENOMIC DNA]</scope>
    <source>
        <strain evidence="11">98AG31 / pathotype 3-4-7</strain>
    </source>
</reference>
<dbReference type="STRING" id="747676.F4R5M2"/>
<dbReference type="InterPro" id="IPR052427">
    <property type="entry name" value="Glycosyltrans_GT2/GT47"/>
</dbReference>
<feature type="transmembrane region" description="Helical" evidence="9">
    <location>
        <begin position="381"/>
        <end position="403"/>
    </location>
</feature>
<evidence type="ECO:0000256" key="3">
    <source>
        <dbReference type="ARBA" id="ARBA00022679"/>
    </source>
</evidence>
<dbReference type="GO" id="GO:0016020">
    <property type="term" value="C:membrane"/>
    <property type="evidence" value="ECO:0007669"/>
    <property type="project" value="UniProtKB-SubCell"/>
</dbReference>
<feature type="compositionally biased region" description="Basic and acidic residues" evidence="8">
    <location>
        <begin position="480"/>
        <end position="498"/>
    </location>
</feature>
<feature type="compositionally biased region" description="Polar residues" evidence="8">
    <location>
        <begin position="550"/>
        <end position="569"/>
    </location>
</feature>
<dbReference type="AlphaFoldDB" id="F4R5M2"/>
<dbReference type="PANTHER" id="PTHR47844">
    <property type="entry name" value="SYNTHASE CPS1, PUTATIVE (AFU_ORTHOLOGUE AFUA_7G02500)-RELATED"/>
    <property type="match status" value="1"/>
</dbReference>
<feature type="transmembrane region" description="Helical" evidence="9">
    <location>
        <begin position="12"/>
        <end position="32"/>
    </location>
</feature>
<evidence type="ECO:0000256" key="5">
    <source>
        <dbReference type="ARBA" id="ARBA00022989"/>
    </source>
</evidence>
<evidence type="ECO:0000256" key="6">
    <source>
        <dbReference type="ARBA" id="ARBA00023136"/>
    </source>
</evidence>
<organism evidence="11">
    <name type="scientific">Melampsora larici-populina (strain 98AG31 / pathotype 3-4-7)</name>
    <name type="common">Poplar leaf rust fungus</name>
    <dbReference type="NCBI Taxonomy" id="747676"/>
    <lineage>
        <taxon>Eukaryota</taxon>
        <taxon>Fungi</taxon>
        <taxon>Dikarya</taxon>
        <taxon>Basidiomycota</taxon>
        <taxon>Pucciniomycotina</taxon>
        <taxon>Pucciniomycetes</taxon>
        <taxon>Pucciniales</taxon>
        <taxon>Melampsoraceae</taxon>
        <taxon>Melampsora</taxon>
    </lineage>
</organism>
<proteinExistence type="predicted"/>
<feature type="region of interest" description="Disordered" evidence="8">
    <location>
        <begin position="421"/>
        <end position="450"/>
    </location>
</feature>
<evidence type="ECO:0000256" key="9">
    <source>
        <dbReference type="SAM" id="Phobius"/>
    </source>
</evidence>
<dbReference type="HOGENOM" id="CLU_406563_0_0_1"/>
<dbReference type="GO" id="GO:0016757">
    <property type="term" value="F:glycosyltransferase activity"/>
    <property type="evidence" value="ECO:0007669"/>
    <property type="project" value="UniProtKB-KW"/>
</dbReference>
<evidence type="ECO:0000256" key="7">
    <source>
        <dbReference type="ARBA" id="ARBA00023180"/>
    </source>
</evidence>
<feature type="transmembrane region" description="Helical" evidence="9">
    <location>
        <begin position="318"/>
        <end position="336"/>
    </location>
</feature>
<comment type="subcellular location">
    <subcellularLocation>
        <location evidence="1">Membrane</location>
    </subcellularLocation>
</comment>
<evidence type="ECO:0000256" key="4">
    <source>
        <dbReference type="ARBA" id="ARBA00022692"/>
    </source>
</evidence>
<name>F4R5M2_MELLP</name>
<keyword evidence="5 9" id="KW-1133">Transmembrane helix</keyword>
<feature type="compositionally biased region" description="Basic and acidic residues" evidence="8">
    <location>
        <begin position="537"/>
        <end position="549"/>
    </location>
</feature>
<dbReference type="InterPro" id="IPR029044">
    <property type="entry name" value="Nucleotide-diphossugar_trans"/>
</dbReference>
<dbReference type="RefSeq" id="XP_007404447.1">
    <property type="nucleotide sequence ID" value="XM_007404385.1"/>
</dbReference>
<dbReference type="VEuPathDB" id="FungiDB:MELLADRAFT_41779"/>
<dbReference type="OrthoDB" id="2849215at2759"/>
<keyword evidence="7" id="KW-0325">Glycoprotein</keyword>
<dbReference type="Gene3D" id="3.90.550.10">
    <property type="entry name" value="Spore Coat Polysaccharide Biosynthesis Protein SpsA, Chain A"/>
    <property type="match status" value="1"/>
</dbReference>
<feature type="region of interest" description="Disordered" evidence="8">
    <location>
        <begin position="480"/>
        <end position="580"/>
    </location>
</feature>
<keyword evidence="11" id="KW-1185">Reference proteome</keyword>
<protein>
    <submittedName>
        <fullName evidence="10">Family 2 glycosyltransferase</fullName>
    </submittedName>
</protein>
<evidence type="ECO:0000256" key="8">
    <source>
        <dbReference type="SAM" id="MobiDB-lite"/>
    </source>
</evidence>
<keyword evidence="2" id="KW-0328">Glycosyltransferase</keyword>
<feature type="compositionally biased region" description="Low complexity" evidence="8">
    <location>
        <begin position="570"/>
        <end position="580"/>
    </location>
</feature>
<dbReference type="GeneID" id="18928010"/>
<dbReference type="EMBL" id="GL883091">
    <property type="protein sequence ID" value="EGG12072.1"/>
    <property type="molecule type" value="Genomic_DNA"/>
</dbReference>
<keyword evidence="6 9" id="KW-0472">Membrane</keyword>
<dbReference type="PANTHER" id="PTHR47844:SF1">
    <property type="entry name" value="EXOSTOSIN-LIKE 2"/>
    <property type="match status" value="1"/>
</dbReference>
<feature type="region of interest" description="Disordered" evidence="8">
    <location>
        <begin position="622"/>
        <end position="659"/>
    </location>
</feature>
<evidence type="ECO:0000256" key="2">
    <source>
        <dbReference type="ARBA" id="ARBA00022676"/>
    </source>
</evidence>
<evidence type="ECO:0000256" key="1">
    <source>
        <dbReference type="ARBA" id="ARBA00004370"/>
    </source>
</evidence>
<dbReference type="SUPFAM" id="SSF53448">
    <property type="entry name" value="Nucleotide-diphospho-sugar transferases"/>
    <property type="match status" value="1"/>
</dbReference>